<reference evidence="3" key="1">
    <citation type="submission" date="2015-09" db="EMBL/GenBank/DDBJ databases">
        <authorList>
            <consortium name="Pathogen Informatics"/>
        </authorList>
    </citation>
    <scope>NUCLEOTIDE SEQUENCE [LARGE SCALE GENOMIC DNA]</scope>
    <source>
        <strain evidence="3">Lake Konstanz</strain>
    </source>
</reference>
<protein>
    <submittedName>
        <fullName evidence="2">GPI-anchored surface protein, putative</fullName>
    </submittedName>
</protein>
<feature type="signal peptide" evidence="1">
    <location>
        <begin position="1"/>
        <end position="24"/>
    </location>
</feature>
<dbReference type="AlphaFoldDB" id="A0A0S4KHL2"/>
<sequence length="814" mass="91101">MRSISVGQALVAFCAVMSVALWLGARDVGSRRSSVTSAISIPSQGHDYHFDHTAATSTMVFTTQDHSEVSPSASGAHWQWTGGGVRGLSEGEENVALDNVSAALRAAFIDLFHVPMHLFDIRHLSRAAPHTITRFRRLFMSFAVNRNHDCMVRMDPYKQLQCHLWANKLNNNNNVRTVGGRSVLFSGTPAHSMCSLALSCSLWKRGRHGTQLTPALLQGVFRTLKRDDELRNSSQLMLRNVIHGGSNWHEYQWLPNRLKVCEELIVGSTPPSKTPIVDARALFQGGDLTIDQRQAPSGFPVKRLATRDNGSARKELTRTLTALEAMSVLYHRATNGGRPQLIVYPATSTLRECRTTAINMLLVSGDSIARQLFWRVVELLRRGPQGQVRVPYASAWVATSFRHFPVQRYYKWMDVVLAIYPGHDELHVFEPLMPHDTVFHGAKYKRSSTNTVHTFFAKTAAERQRQCNNNNTMKDEPLFYIVYLFDAITARPRTDALAPCLPAIPFSTFPLPTTNFAFAALQRAVAQGMTLIHDPPIPSFRALGIRIPLHVHNANAWDLDESPTTYKWLERMATQCNVTTASVLPPPSVSTTLATQQTSLGAVERNAEHSSQEWIVGEHPPSDMTHLYRVETQLKHTDVSTTRLRVAPVGRKEITVNEGHGAFHPSDYRLTRLETPFVWLRNTTAKQRDQNHQCENAHRPGVFFSKIRLLDMGKVMLASGNAIHTPDQLHEDCYGSLWLAGAAMYKKSSQSHLRQWSKSMKNLAVGLMQHQFDIPGYHAKFSFHPDSDCGAVGTLMTVNALLIDIIMNGEQLST</sequence>
<dbReference type="VEuPathDB" id="TriTrypDB:BSAL_03925"/>
<accession>A0A0S4KHL2</accession>
<evidence type="ECO:0000313" key="3">
    <source>
        <dbReference type="Proteomes" id="UP000051952"/>
    </source>
</evidence>
<dbReference type="EMBL" id="CYKH01000326">
    <property type="protein sequence ID" value="CUI13035.1"/>
    <property type="molecule type" value="Genomic_DNA"/>
</dbReference>
<evidence type="ECO:0000313" key="2">
    <source>
        <dbReference type="EMBL" id="CUI13035.1"/>
    </source>
</evidence>
<gene>
    <name evidence="2" type="ORF">BSAL_03925</name>
</gene>
<dbReference type="Proteomes" id="UP000051952">
    <property type="component" value="Unassembled WGS sequence"/>
</dbReference>
<proteinExistence type="predicted"/>
<feature type="chain" id="PRO_5006623267" evidence="1">
    <location>
        <begin position="25"/>
        <end position="814"/>
    </location>
</feature>
<name>A0A0S4KHL2_BODSA</name>
<keyword evidence="1" id="KW-0732">Signal</keyword>
<organism evidence="2 3">
    <name type="scientific">Bodo saltans</name>
    <name type="common">Flagellated protozoan</name>
    <dbReference type="NCBI Taxonomy" id="75058"/>
    <lineage>
        <taxon>Eukaryota</taxon>
        <taxon>Discoba</taxon>
        <taxon>Euglenozoa</taxon>
        <taxon>Kinetoplastea</taxon>
        <taxon>Metakinetoplastina</taxon>
        <taxon>Eubodonida</taxon>
        <taxon>Bodonidae</taxon>
        <taxon>Bodo</taxon>
    </lineage>
</organism>
<keyword evidence="3" id="KW-1185">Reference proteome</keyword>
<evidence type="ECO:0000256" key="1">
    <source>
        <dbReference type="SAM" id="SignalP"/>
    </source>
</evidence>